<dbReference type="AlphaFoldDB" id="A0A2N6NI45"/>
<accession>A0A2N6NI45</accession>
<proteinExistence type="predicted"/>
<name>A0A2N6NI45_BEABA</name>
<dbReference type="Proteomes" id="UP000235728">
    <property type="component" value="Unassembled WGS sequence"/>
</dbReference>
<sequence length="132" mass="13766">MDVSGDETINAAYETVEARSGYLDVLVNNDILPEPPAGSRWPKQNVVNSGCVLVEQDGAQHDDSGVALEVKGGRRQGLERVVRISDDRSGRRQESVQGARGGGSGAIGVALIGSVIEGKRDGDAGIPVKLDG</sequence>
<protein>
    <submittedName>
        <fullName evidence="1">Uncharacterized protein</fullName>
    </submittedName>
</protein>
<reference evidence="1 2" key="1">
    <citation type="journal article" date="2016" name="Appl. Microbiol. Biotechnol.">
        <title>Characterization of T-DNA insertion mutants with decreased virulence in the entomopathogenic fungus Beauveria bassiana JEF-007.</title>
        <authorList>
            <person name="Kim S."/>
            <person name="Lee S.J."/>
            <person name="Nai Y.S."/>
            <person name="Yu J.S."/>
            <person name="Lee M.R."/>
            <person name="Yang Y.T."/>
            <person name="Kim J.S."/>
        </authorList>
    </citation>
    <scope>NUCLEOTIDE SEQUENCE [LARGE SCALE GENOMIC DNA]</scope>
    <source>
        <strain evidence="1 2">JEF-007</strain>
    </source>
</reference>
<evidence type="ECO:0000313" key="1">
    <source>
        <dbReference type="EMBL" id="PMB66931.1"/>
    </source>
</evidence>
<dbReference type="EMBL" id="MRVG01000007">
    <property type="protein sequence ID" value="PMB66931.1"/>
    <property type="molecule type" value="Genomic_DNA"/>
</dbReference>
<evidence type="ECO:0000313" key="2">
    <source>
        <dbReference type="Proteomes" id="UP000235728"/>
    </source>
</evidence>
<comment type="caution">
    <text evidence="1">The sequence shown here is derived from an EMBL/GenBank/DDBJ whole genome shotgun (WGS) entry which is preliminary data.</text>
</comment>
<gene>
    <name evidence="1" type="ORF">BM221_006589</name>
</gene>
<organism evidence="1 2">
    <name type="scientific">Beauveria bassiana</name>
    <name type="common">White muscardine disease fungus</name>
    <name type="synonym">Tritirachium shiotae</name>
    <dbReference type="NCBI Taxonomy" id="176275"/>
    <lineage>
        <taxon>Eukaryota</taxon>
        <taxon>Fungi</taxon>
        <taxon>Dikarya</taxon>
        <taxon>Ascomycota</taxon>
        <taxon>Pezizomycotina</taxon>
        <taxon>Sordariomycetes</taxon>
        <taxon>Hypocreomycetidae</taxon>
        <taxon>Hypocreales</taxon>
        <taxon>Cordycipitaceae</taxon>
        <taxon>Beauveria</taxon>
    </lineage>
</organism>